<feature type="transmembrane region" description="Helical" evidence="2">
    <location>
        <begin position="50"/>
        <end position="70"/>
    </location>
</feature>
<protein>
    <submittedName>
        <fullName evidence="3">Trp biosynthesis-associated membrane protein</fullName>
    </submittedName>
</protein>
<reference evidence="3" key="1">
    <citation type="submission" date="2022-05" db="EMBL/GenBank/DDBJ databases">
        <title>Complete genome sequence of toluene-degrading Gulosibacter sediminis strain ACHW.36C.</title>
        <authorList>
            <person name="Wai A.C."/>
            <person name="Lai G.K."/>
            <person name="Griffin S.D."/>
            <person name="Leung F.C."/>
        </authorList>
    </citation>
    <scope>NUCLEOTIDE SEQUENCE [LARGE SCALE GENOMIC DNA]</scope>
    <source>
        <strain evidence="3">ACHW.36C</strain>
    </source>
</reference>
<gene>
    <name evidence="3" type="ORF">M3M28_06730</name>
</gene>
<dbReference type="InterPro" id="IPR019051">
    <property type="entry name" value="Trp_biosyn_TM_oprn/chp"/>
</dbReference>
<keyword evidence="2" id="KW-1133">Transmembrane helix</keyword>
<keyword evidence="2" id="KW-0812">Transmembrane</keyword>
<accession>A0ABY4MWK7</accession>
<feature type="region of interest" description="Disordered" evidence="1">
    <location>
        <begin position="163"/>
        <end position="209"/>
    </location>
</feature>
<evidence type="ECO:0000256" key="1">
    <source>
        <dbReference type="SAM" id="MobiDB-lite"/>
    </source>
</evidence>
<dbReference type="Pfam" id="PF09534">
    <property type="entry name" value="Trp_oprn_chp"/>
    <property type="match status" value="1"/>
</dbReference>
<evidence type="ECO:0000256" key="2">
    <source>
        <dbReference type="SAM" id="Phobius"/>
    </source>
</evidence>
<evidence type="ECO:0000313" key="3">
    <source>
        <dbReference type="EMBL" id="UQN13781.1"/>
    </source>
</evidence>
<organism evidence="3">
    <name type="scientific">Gulosibacter sediminis</name>
    <dbReference type="NCBI Taxonomy" id="1729695"/>
    <lineage>
        <taxon>Bacteria</taxon>
        <taxon>Bacillati</taxon>
        <taxon>Actinomycetota</taxon>
        <taxon>Actinomycetes</taxon>
        <taxon>Micrococcales</taxon>
        <taxon>Microbacteriaceae</taxon>
        <taxon>Gulosibacter</taxon>
    </lineage>
</organism>
<feature type="transmembrane region" description="Helical" evidence="2">
    <location>
        <begin position="77"/>
        <end position="98"/>
    </location>
</feature>
<keyword evidence="2" id="KW-0472">Membrane</keyword>
<sequence length="209" mass="21191">MSPRLSKRLSLLGPVVFAALAMIAWTQPWAHLVLDVEGTASDITASGSDASLPVMALSLAALACTAAMAMAQRSWRLILSILLVLLGAGIAVTASLAYGDPAAGLLAPVGEATAIGGENAIRQVIATGDVSGTAWPLIAAIGGVGVALAGAFAAMTSGTWPSGGRRFDRDASSEQEADEAVGDTRVSQWDALSAGDDPTDEETSTRQVD</sequence>
<name>A0ABY4MWK7_9MICO</name>
<dbReference type="EMBL" id="CP097160">
    <property type="protein sequence ID" value="UQN13781.1"/>
    <property type="molecule type" value="Genomic_DNA"/>
</dbReference>
<proteinExistence type="predicted"/>
<feature type="transmembrane region" description="Helical" evidence="2">
    <location>
        <begin position="134"/>
        <end position="156"/>
    </location>
</feature>